<feature type="transmembrane region" description="Helical" evidence="1">
    <location>
        <begin position="116"/>
        <end position="138"/>
    </location>
</feature>
<dbReference type="CDD" id="cd16148">
    <property type="entry name" value="sulfatase_like"/>
    <property type="match status" value="1"/>
</dbReference>
<dbReference type="HOGENOM" id="CLU_030247_1_0_6"/>
<dbReference type="KEGG" id="cja:CJA_0401"/>
<dbReference type="PIRSF" id="PIRSF004950">
    <property type="entry name" value="Mmb_sulf_HI0842"/>
    <property type="match status" value="1"/>
</dbReference>
<dbReference type="Gene3D" id="3.40.720.10">
    <property type="entry name" value="Alkaline Phosphatase, subunit A"/>
    <property type="match status" value="1"/>
</dbReference>
<protein>
    <submittedName>
        <fullName evidence="4">Putative membrane protein</fullName>
    </submittedName>
</protein>
<accession>B3PI62</accession>
<dbReference type="Proteomes" id="UP000001036">
    <property type="component" value="Chromosome"/>
</dbReference>
<dbReference type="RefSeq" id="WP_012486083.1">
    <property type="nucleotide sequence ID" value="NC_010995.1"/>
</dbReference>
<gene>
    <name evidence="4" type="ordered locus">CJA_0401</name>
</gene>
<dbReference type="InterPro" id="IPR024588">
    <property type="entry name" value="YejM_N"/>
</dbReference>
<evidence type="ECO:0000259" key="2">
    <source>
        <dbReference type="Pfam" id="PF00884"/>
    </source>
</evidence>
<dbReference type="Pfam" id="PF00884">
    <property type="entry name" value="Sulfatase"/>
    <property type="match status" value="1"/>
</dbReference>
<organism evidence="4 5">
    <name type="scientific">Cellvibrio japonicus (strain Ueda107)</name>
    <name type="common">Pseudomonas fluorescens subsp. cellulosa</name>
    <dbReference type="NCBI Taxonomy" id="498211"/>
    <lineage>
        <taxon>Bacteria</taxon>
        <taxon>Pseudomonadati</taxon>
        <taxon>Pseudomonadota</taxon>
        <taxon>Gammaproteobacteria</taxon>
        <taxon>Cellvibrionales</taxon>
        <taxon>Cellvibrionaceae</taxon>
        <taxon>Cellvibrio</taxon>
    </lineage>
</organism>
<evidence type="ECO:0000313" key="4">
    <source>
        <dbReference type="EMBL" id="ACE84178.1"/>
    </source>
</evidence>
<dbReference type="SUPFAM" id="SSF53649">
    <property type="entry name" value="Alkaline phosphatase-like"/>
    <property type="match status" value="1"/>
</dbReference>
<dbReference type="STRING" id="498211.CJA_0401"/>
<dbReference type="InterPro" id="IPR000917">
    <property type="entry name" value="Sulfatase_N"/>
</dbReference>
<evidence type="ECO:0000259" key="3">
    <source>
        <dbReference type="Pfam" id="PF11893"/>
    </source>
</evidence>
<dbReference type="OrthoDB" id="9803751at2"/>
<dbReference type="InterPro" id="IPR052701">
    <property type="entry name" value="GAG_Ulvan_Degrading_Sulfatases"/>
</dbReference>
<keyword evidence="1" id="KW-0472">Membrane</keyword>
<feature type="transmembrane region" description="Helical" evidence="1">
    <location>
        <begin position="12"/>
        <end position="29"/>
    </location>
</feature>
<dbReference type="AlphaFoldDB" id="B3PI62"/>
<evidence type="ECO:0000313" key="5">
    <source>
        <dbReference type="Proteomes" id="UP000001036"/>
    </source>
</evidence>
<evidence type="ECO:0000256" key="1">
    <source>
        <dbReference type="SAM" id="Phobius"/>
    </source>
</evidence>
<name>B3PI62_CELJU</name>
<dbReference type="eggNOG" id="COG3083">
    <property type="taxonomic scope" value="Bacteria"/>
</dbReference>
<feature type="transmembrane region" description="Helical" evidence="1">
    <location>
        <begin position="154"/>
        <end position="175"/>
    </location>
</feature>
<reference evidence="4 5" key="1">
    <citation type="journal article" date="2008" name="J. Bacteriol.">
        <title>Insights into plant cell wall degradation from the genome sequence of the soil bacterium Cellvibrio japonicus.</title>
        <authorList>
            <person name="Deboy R.T."/>
            <person name="Mongodin E.F."/>
            <person name="Fouts D.E."/>
            <person name="Tailford L.E."/>
            <person name="Khouri H."/>
            <person name="Emerson J.B."/>
            <person name="Mohamoud Y."/>
            <person name="Watkins K."/>
            <person name="Henrissat B."/>
            <person name="Gilbert H.J."/>
            <person name="Nelson K.E."/>
        </authorList>
    </citation>
    <scope>NUCLEOTIDE SEQUENCE [LARGE SCALE GENOMIC DNA]</scope>
    <source>
        <strain evidence="4 5">Ueda107</strain>
    </source>
</reference>
<dbReference type="PANTHER" id="PTHR43751">
    <property type="entry name" value="SULFATASE"/>
    <property type="match status" value="1"/>
</dbReference>
<dbReference type="InterPro" id="IPR017850">
    <property type="entry name" value="Alkaline_phosphatase_core_sf"/>
</dbReference>
<feature type="transmembrane region" description="Helical" evidence="1">
    <location>
        <begin position="41"/>
        <end position="62"/>
    </location>
</feature>
<dbReference type="PANTHER" id="PTHR43751:SF3">
    <property type="entry name" value="SULFATASE N-TERMINAL DOMAIN-CONTAINING PROTEIN"/>
    <property type="match status" value="1"/>
</dbReference>
<keyword evidence="1" id="KW-1133">Transmembrane helix</keyword>
<dbReference type="InterPro" id="IPR012159">
    <property type="entry name" value="YejM-like"/>
</dbReference>
<dbReference type="Pfam" id="PF11893">
    <property type="entry name" value="DUF3413"/>
    <property type="match status" value="1"/>
</dbReference>
<feature type="transmembrane region" description="Helical" evidence="1">
    <location>
        <begin position="74"/>
        <end position="96"/>
    </location>
</feature>
<feature type="domain" description="Inner membrane protein YejM N-terminal" evidence="3">
    <location>
        <begin position="9"/>
        <end position="240"/>
    </location>
</feature>
<proteinExistence type="predicted"/>
<sequence>MERKYLIAHGYFTLWVLLLSLAPLLSFWWVMPRPDHLMGEIYRFTTLGYYGLLLSVIAVLCLPLSTSRWTRPLYAILLAGWLLYLVIDVATFNLYLFHVDWVMIEMFLMDFTGLGVPVFLLVLAGLLALATCAVLCWLSAKTPSMAFAQRGKPLLLAVGLFIVLLTGNSIINIWADRYHRQEISYITPYLPLYQPITSSKHAEPLARLLPGIFPAEFGTLDREAVQEKSVIQYPLEPLQCTPPEKPASILMLVVESWQADALNPEVMPNLSRFSEQALRFDRHISGGSATVPGLFSLFFGLHASYYPAFKATPDANPSLFTETLANLGYDTRVYTNTNLERFSLRRLIFPRVPENHFSQQETDRRVVNDFLKRNTKVNRTPQFDFVFLTSSHSPYKYPRQFAYFHPLPKVKGGYALNKHSDNRVYKNDYYNSLVYVDHLLGEILQQLEQTGALENTWVVITGDHAEEFNENQAGFWGHGSNFTRWQTQTPLLVRAPGKVLPAHEPRPSTHQDIVPTLMHEVLGCTTARESYSTGENLLALPEHRNSVISSYYNHAYWVDGTILDRSTGKEYQWNDFNQRANSIDKDRLHQLRAEERRFFKSKASLRE</sequence>
<keyword evidence="5" id="KW-1185">Reference proteome</keyword>
<keyword evidence="1" id="KW-0812">Transmembrane</keyword>
<dbReference type="EMBL" id="CP000934">
    <property type="protein sequence ID" value="ACE84178.1"/>
    <property type="molecule type" value="Genomic_DNA"/>
</dbReference>
<feature type="domain" description="Sulfatase N-terminal" evidence="2">
    <location>
        <begin position="256"/>
        <end position="519"/>
    </location>
</feature>